<evidence type="ECO:0000259" key="1">
    <source>
        <dbReference type="PROSITE" id="PS51819"/>
    </source>
</evidence>
<proteinExistence type="predicted"/>
<protein>
    <submittedName>
        <fullName evidence="2">Glyoxalase family protein</fullName>
    </submittedName>
</protein>
<dbReference type="AlphaFoldDB" id="A0A0D4ZZA0"/>
<geneLocation type="plasmid" evidence="2">
    <name>pJE1</name>
</geneLocation>
<dbReference type="SUPFAM" id="SSF54593">
    <property type="entry name" value="Glyoxalase/Bleomycin resistance protein/Dihydroxybiphenyl dioxygenase"/>
    <property type="match status" value="1"/>
</dbReference>
<dbReference type="InterPro" id="IPR029068">
    <property type="entry name" value="Glyas_Bleomycin-R_OHBP_Dase"/>
</dbReference>
<feature type="domain" description="VOC" evidence="1">
    <location>
        <begin position="1"/>
        <end position="130"/>
    </location>
</feature>
<evidence type="ECO:0000313" key="2">
    <source>
        <dbReference type="EMBL" id="AJW29572.1"/>
    </source>
</evidence>
<dbReference type="InterPro" id="IPR050383">
    <property type="entry name" value="GlyoxalaseI/FosfomycinResist"/>
</dbReference>
<dbReference type="CDD" id="cd06587">
    <property type="entry name" value="VOC"/>
    <property type="match status" value="1"/>
</dbReference>
<reference evidence="2" key="1">
    <citation type="submission" date="2014-06" db="EMBL/GenBank/DDBJ databases">
        <title>Molecular and ecological studies on carbamate pesticide degrading bacteria isolated from agricultural soils.</title>
        <authorList>
            <person name="Kim D.-U."/>
            <person name="Ka J.-O."/>
        </authorList>
    </citation>
    <scope>NUCLEOTIDE SEQUENCE</scope>
    <source>
        <strain evidence="2">JE1</strain>
        <plasmid evidence="2">pJE1</plasmid>
    </source>
</reference>
<sequence>MAFRCRDTAETMHFYTEVLGLKFSHAVANDYVGSTGEFSPHLHTFFELDDSSSIAFFEVPLSPPKQKDPNTPAWVEHVAFRMRSYDEFKAFQKRLDDNKIEYLGPLEHYSQQYSIYFFDPNGIRLEFNVAAPIDPEKRAANARRVLAQWEERRAKGFSQEKADA</sequence>
<gene>
    <name evidence="2" type="ORF">pJE1_150</name>
</gene>
<dbReference type="Pfam" id="PF00903">
    <property type="entry name" value="Glyoxalase"/>
    <property type="match status" value="1"/>
</dbReference>
<dbReference type="InterPro" id="IPR037523">
    <property type="entry name" value="VOC_core"/>
</dbReference>
<dbReference type="Gene3D" id="3.10.180.10">
    <property type="entry name" value="2,3-Dihydroxybiphenyl 1,2-Dioxygenase, domain 1"/>
    <property type="match status" value="1"/>
</dbReference>
<name>A0A0D4ZZA0_9SPHN</name>
<dbReference type="PANTHER" id="PTHR21366:SF30">
    <property type="entry name" value="BLL2330 PROTEIN"/>
    <property type="match status" value="1"/>
</dbReference>
<dbReference type="PROSITE" id="PS51819">
    <property type="entry name" value="VOC"/>
    <property type="match status" value="1"/>
</dbReference>
<dbReference type="PANTHER" id="PTHR21366">
    <property type="entry name" value="GLYOXALASE FAMILY PROTEIN"/>
    <property type="match status" value="1"/>
</dbReference>
<dbReference type="InterPro" id="IPR004360">
    <property type="entry name" value="Glyas_Fos-R_dOase_dom"/>
</dbReference>
<keyword evidence="2" id="KW-0614">Plasmid</keyword>
<organism evidence="2">
    <name type="scientific">Sphingomonas sp. JE1</name>
    <dbReference type="NCBI Taxonomy" id="1628059"/>
    <lineage>
        <taxon>Bacteria</taxon>
        <taxon>Pseudomonadati</taxon>
        <taxon>Pseudomonadota</taxon>
        <taxon>Alphaproteobacteria</taxon>
        <taxon>Sphingomonadales</taxon>
        <taxon>Sphingomonadaceae</taxon>
        <taxon>Sphingomonas</taxon>
    </lineage>
</organism>
<accession>A0A0D4ZZA0</accession>
<dbReference type="EMBL" id="KM017071">
    <property type="protein sequence ID" value="AJW29572.1"/>
    <property type="molecule type" value="Genomic_DNA"/>
</dbReference>